<sequence>MPKGFLDRHLHRSKGGGGGGGQQQESPSRLHHHDSLTSSASGSLKKVTCRSRFRVHGHGRGNEGELGGARREKVK</sequence>
<evidence type="ECO:0000313" key="4">
    <source>
        <dbReference type="Proteomes" id="UP001286313"/>
    </source>
</evidence>
<dbReference type="EMBL" id="JAWQEG010002338">
    <property type="protein sequence ID" value="KAK3872635.1"/>
    <property type="molecule type" value="Genomic_DNA"/>
</dbReference>
<dbReference type="AlphaFoldDB" id="A0AAE1KIJ2"/>
<feature type="compositionally biased region" description="Basic residues" evidence="1">
    <location>
        <begin position="47"/>
        <end position="59"/>
    </location>
</feature>
<evidence type="ECO:0000313" key="2">
    <source>
        <dbReference type="EMBL" id="KAK3872635.1"/>
    </source>
</evidence>
<evidence type="ECO:0000313" key="3">
    <source>
        <dbReference type="EMBL" id="KAK3894148.1"/>
    </source>
</evidence>
<evidence type="ECO:0000256" key="1">
    <source>
        <dbReference type="SAM" id="MobiDB-lite"/>
    </source>
</evidence>
<feature type="region of interest" description="Disordered" evidence="1">
    <location>
        <begin position="1"/>
        <end position="75"/>
    </location>
</feature>
<dbReference type="Proteomes" id="UP001286313">
    <property type="component" value="Unassembled WGS sequence"/>
</dbReference>
<feature type="compositionally biased region" description="Basic and acidic residues" evidence="1">
    <location>
        <begin position="60"/>
        <end position="75"/>
    </location>
</feature>
<dbReference type="EMBL" id="JAWQEG010000141">
    <property type="protein sequence ID" value="KAK3894148.1"/>
    <property type="molecule type" value="Genomic_DNA"/>
</dbReference>
<proteinExistence type="predicted"/>
<name>A0AAE1KIJ2_PETCI</name>
<reference evidence="2" key="1">
    <citation type="submission" date="2023-10" db="EMBL/GenBank/DDBJ databases">
        <title>Genome assemblies of two species of porcelain crab, Petrolisthes cinctipes and Petrolisthes manimaculis (Anomura: Porcellanidae).</title>
        <authorList>
            <person name="Angst P."/>
        </authorList>
    </citation>
    <scope>NUCLEOTIDE SEQUENCE</scope>
    <source>
        <strain evidence="2">PB745_01</strain>
        <tissue evidence="2">Gill</tissue>
    </source>
</reference>
<organism evidence="2 4">
    <name type="scientific">Petrolisthes cinctipes</name>
    <name type="common">Flat porcelain crab</name>
    <dbReference type="NCBI Taxonomy" id="88211"/>
    <lineage>
        <taxon>Eukaryota</taxon>
        <taxon>Metazoa</taxon>
        <taxon>Ecdysozoa</taxon>
        <taxon>Arthropoda</taxon>
        <taxon>Crustacea</taxon>
        <taxon>Multicrustacea</taxon>
        <taxon>Malacostraca</taxon>
        <taxon>Eumalacostraca</taxon>
        <taxon>Eucarida</taxon>
        <taxon>Decapoda</taxon>
        <taxon>Pleocyemata</taxon>
        <taxon>Anomura</taxon>
        <taxon>Galatheoidea</taxon>
        <taxon>Porcellanidae</taxon>
        <taxon>Petrolisthes</taxon>
    </lineage>
</organism>
<accession>A0AAE1KIJ2</accession>
<keyword evidence="4" id="KW-1185">Reference proteome</keyword>
<protein>
    <submittedName>
        <fullName evidence="2">Uncharacterized protein</fullName>
    </submittedName>
</protein>
<comment type="caution">
    <text evidence="2">The sequence shown here is derived from an EMBL/GenBank/DDBJ whole genome shotgun (WGS) entry which is preliminary data.</text>
</comment>
<gene>
    <name evidence="3" type="ORF">Pcinc_002088</name>
    <name evidence="2" type="ORF">Pcinc_022307</name>
</gene>